<dbReference type="Proteomes" id="UP000824469">
    <property type="component" value="Unassembled WGS sequence"/>
</dbReference>
<evidence type="ECO:0000256" key="2">
    <source>
        <dbReference type="ARBA" id="ARBA00011738"/>
    </source>
</evidence>
<dbReference type="InterPro" id="IPR000652">
    <property type="entry name" value="Triosephosphate_isomerase"/>
</dbReference>
<proteinExistence type="inferred from homology"/>
<evidence type="ECO:0000313" key="6">
    <source>
        <dbReference type="Proteomes" id="UP000824469"/>
    </source>
</evidence>
<comment type="pathway">
    <text evidence="4">Carbohydrate biosynthesis.</text>
</comment>
<dbReference type="Gene3D" id="3.20.20.70">
    <property type="entry name" value="Aldolase class I"/>
    <property type="match status" value="1"/>
</dbReference>
<dbReference type="Pfam" id="PF00121">
    <property type="entry name" value="TIM"/>
    <property type="match status" value="1"/>
</dbReference>
<dbReference type="InterPro" id="IPR011990">
    <property type="entry name" value="TPR-like_helical_dom_sf"/>
</dbReference>
<reference evidence="5 6" key="1">
    <citation type="journal article" date="2021" name="Nat. Plants">
        <title>The Taxus genome provides insights into paclitaxel biosynthesis.</title>
        <authorList>
            <person name="Xiong X."/>
            <person name="Gou J."/>
            <person name="Liao Q."/>
            <person name="Li Y."/>
            <person name="Zhou Q."/>
            <person name="Bi G."/>
            <person name="Li C."/>
            <person name="Du R."/>
            <person name="Wang X."/>
            <person name="Sun T."/>
            <person name="Guo L."/>
            <person name="Liang H."/>
            <person name="Lu P."/>
            <person name="Wu Y."/>
            <person name="Zhang Z."/>
            <person name="Ro D.K."/>
            <person name="Shang Y."/>
            <person name="Huang S."/>
            <person name="Yan J."/>
        </authorList>
    </citation>
    <scope>NUCLEOTIDE SEQUENCE [LARGE SCALE GENOMIC DNA]</scope>
    <source>
        <strain evidence="5">Ta-2019</strain>
    </source>
</reference>
<name>A0AA38GGE0_TAXCH</name>
<organism evidence="5 6">
    <name type="scientific">Taxus chinensis</name>
    <name type="common">Chinese yew</name>
    <name type="synonym">Taxus wallichiana var. chinensis</name>
    <dbReference type="NCBI Taxonomy" id="29808"/>
    <lineage>
        <taxon>Eukaryota</taxon>
        <taxon>Viridiplantae</taxon>
        <taxon>Streptophyta</taxon>
        <taxon>Embryophyta</taxon>
        <taxon>Tracheophyta</taxon>
        <taxon>Spermatophyta</taxon>
        <taxon>Pinopsida</taxon>
        <taxon>Pinidae</taxon>
        <taxon>Conifers II</taxon>
        <taxon>Cupressales</taxon>
        <taxon>Taxaceae</taxon>
        <taxon>Taxus</taxon>
    </lineage>
</organism>
<comment type="subunit">
    <text evidence="2">Homodimer.</text>
</comment>
<evidence type="ECO:0000256" key="3">
    <source>
        <dbReference type="ARBA" id="ARBA00023235"/>
    </source>
</evidence>
<dbReference type="SUPFAM" id="SSF51351">
    <property type="entry name" value="Triosephosphate isomerase (TIM)"/>
    <property type="match status" value="1"/>
</dbReference>
<dbReference type="GO" id="GO:0004807">
    <property type="term" value="F:triose-phosphate isomerase activity"/>
    <property type="evidence" value="ECO:0007669"/>
    <property type="project" value="InterPro"/>
</dbReference>
<dbReference type="SUPFAM" id="SSF63829">
    <property type="entry name" value="Calcium-dependent phosphotriesterase"/>
    <property type="match status" value="1"/>
</dbReference>
<comment type="similarity">
    <text evidence="1">Belongs to the triosephosphate isomerase family.</text>
</comment>
<gene>
    <name evidence="5" type="ORF">KI387_015797</name>
</gene>
<dbReference type="PROSITE" id="PS51440">
    <property type="entry name" value="TIM_2"/>
    <property type="match status" value="1"/>
</dbReference>
<evidence type="ECO:0000313" key="5">
    <source>
        <dbReference type="EMBL" id="KAH9321158.1"/>
    </source>
</evidence>
<evidence type="ECO:0000256" key="4">
    <source>
        <dbReference type="ARBA" id="ARBA00024331"/>
    </source>
</evidence>
<dbReference type="InterPro" id="IPR035990">
    <property type="entry name" value="TIM_sf"/>
</dbReference>
<sequence>MYAKSGSINNVRELFDKMPQRDVVLWNTMIAGYDWVHVQIQNVSLLIVVFLASAAGSQVHPDPIDLVPTLEKNYGIGFEKVEKIGFGLLPSPEDLAVDREKKSFLTGCGDDWIKRVWIDGKGDKQRVENWEFVGGRPLGVALGPNQELIVCELTQDRDWFFMGDGARILLLEELEHAKKHFNMCQSASCLTGINTPLLVLHIAGLVNAGNCVELAAHLNVDGFLVGGASLKVGCKLFYPLYTFSLKFFKLSILFTSIQTFLILAYESSWSSYAWR</sequence>
<evidence type="ECO:0000256" key="1">
    <source>
        <dbReference type="ARBA" id="ARBA00007422"/>
    </source>
</evidence>
<protein>
    <recommendedName>
        <fullName evidence="7">Pentatricopeptide repeat-containing protein</fullName>
    </recommendedName>
</protein>
<keyword evidence="3" id="KW-0413">Isomerase</keyword>
<dbReference type="AlphaFoldDB" id="A0AA38GGE0"/>
<dbReference type="EMBL" id="JAHRHJ020000003">
    <property type="protein sequence ID" value="KAH9321158.1"/>
    <property type="molecule type" value="Genomic_DNA"/>
</dbReference>
<keyword evidence="6" id="KW-1185">Reference proteome</keyword>
<accession>A0AA38GGE0</accession>
<dbReference type="Gene3D" id="1.25.40.10">
    <property type="entry name" value="Tetratricopeptide repeat domain"/>
    <property type="match status" value="1"/>
</dbReference>
<comment type="caution">
    <text evidence="5">The sequence shown here is derived from an EMBL/GenBank/DDBJ whole genome shotgun (WGS) entry which is preliminary data.</text>
</comment>
<evidence type="ECO:0008006" key="7">
    <source>
        <dbReference type="Google" id="ProtNLM"/>
    </source>
</evidence>
<dbReference type="InterPro" id="IPR013785">
    <property type="entry name" value="Aldolase_TIM"/>
</dbReference>